<dbReference type="GeneID" id="19881532"/>
<dbReference type="OrthoDB" id="2196155at2759"/>
<dbReference type="VEuPathDB" id="MicrosporidiaDB:VICG_00818"/>
<reference evidence="3" key="1">
    <citation type="submission" date="2011-05" db="EMBL/GenBank/DDBJ databases">
        <title>The genome sequence of Vittaforma corneae strain ATCC 50505.</title>
        <authorList>
            <consortium name="The Broad Institute Genome Sequencing Platform"/>
            <person name="Cuomo C."/>
            <person name="Didier E."/>
            <person name="Bowers L."/>
            <person name="Young S.K."/>
            <person name="Zeng Q."/>
            <person name="Gargeya S."/>
            <person name="Fitzgerald M."/>
            <person name="Haas B."/>
            <person name="Abouelleil A."/>
            <person name="Alvarado L."/>
            <person name="Arachchi H.M."/>
            <person name="Berlin A."/>
            <person name="Chapman S.B."/>
            <person name="Gearin G."/>
            <person name="Goldberg J."/>
            <person name="Griggs A."/>
            <person name="Gujja S."/>
            <person name="Hansen M."/>
            <person name="Heiman D."/>
            <person name="Howarth C."/>
            <person name="Larimer J."/>
            <person name="Lui A."/>
            <person name="MacDonald P.J.P."/>
            <person name="McCowen C."/>
            <person name="Montmayeur A."/>
            <person name="Murphy C."/>
            <person name="Neiman D."/>
            <person name="Pearson M."/>
            <person name="Priest M."/>
            <person name="Roberts A."/>
            <person name="Saif S."/>
            <person name="Shea T."/>
            <person name="Sisk P."/>
            <person name="Stolte C."/>
            <person name="Sykes S."/>
            <person name="Wortman J."/>
            <person name="Nusbaum C."/>
            <person name="Birren B."/>
        </authorList>
    </citation>
    <scope>NUCLEOTIDE SEQUENCE [LARGE SCALE GENOMIC DNA]</scope>
    <source>
        <strain evidence="3">ATCC 50505</strain>
    </source>
</reference>
<keyword evidence="3" id="KW-1185">Reference proteome</keyword>
<name>L2GNV9_VITCO</name>
<dbReference type="OMA" id="MHRINLY"/>
<sequence length="444" mass="51455">MSRFFQSLDEEKQEVKKKTTAIIEKVHEKLSKREQKLMELSSKVDEVKNAEKNFEKLFRKLMNEIKKYVSYFEDNEVPRFLRDFFNEERIKSSKSMSSAASEFLSQFAAQSGIKTAQNEIRTLDEKKIVGKKKEKDLDSILKIEDDAEKEKELCSYLDQCTDPASTNEASVALFSIYSRMKDVGRMIDVLKSMDLSAYDAYAKNVCDKIDVYLGKIVALMSDVSDTEILARYASLLSSLEENNDQIDRHVIQGRALEFKFLKQNECPENDHPVFRLLYLTRNKLWNEALLHYNSNSHVFEALNMDGSPKSLSIVLTLSEFSRLAVENSEYELAFNIYLKCNETGLLNLRLEIYALCVILNEKLIGDPCFEEFIEFFKKFDANYLCLPSQDPFIEICRAFYYLNILDFVEAASIIESSTGFQVLSRLEESAMSLYNRKYAYQHQS</sequence>
<feature type="coiled-coil region" evidence="1">
    <location>
        <begin position="23"/>
        <end position="67"/>
    </location>
</feature>
<evidence type="ECO:0000313" key="3">
    <source>
        <dbReference type="Proteomes" id="UP000011082"/>
    </source>
</evidence>
<dbReference type="InParanoid" id="L2GNV9"/>
<keyword evidence="1" id="KW-0175">Coiled coil</keyword>
<dbReference type="RefSeq" id="XP_007604267.1">
    <property type="nucleotide sequence ID" value="XM_007604205.1"/>
</dbReference>
<evidence type="ECO:0000256" key="1">
    <source>
        <dbReference type="SAM" id="Coils"/>
    </source>
</evidence>
<dbReference type="EMBL" id="JH370134">
    <property type="protein sequence ID" value="ELA42175.1"/>
    <property type="molecule type" value="Genomic_DNA"/>
</dbReference>
<dbReference type="AlphaFoldDB" id="L2GNV9"/>
<dbReference type="HOGENOM" id="CLU_655567_0_0_1"/>
<protein>
    <recommendedName>
        <fullName evidence="4">PCI domain-containing protein</fullName>
    </recommendedName>
</protein>
<gene>
    <name evidence="2" type="ORF">VICG_00818</name>
</gene>
<organism evidence="2 3">
    <name type="scientific">Vittaforma corneae (strain ATCC 50505)</name>
    <name type="common">Microsporidian parasite</name>
    <name type="synonym">Nosema corneum</name>
    <dbReference type="NCBI Taxonomy" id="993615"/>
    <lineage>
        <taxon>Eukaryota</taxon>
        <taxon>Fungi</taxon>
        <taxon>Fungi incertae sedis</taxon>
        <taxon>Microsporidia</taxon>
        <taxon>Nosematidae</taxon>
        <taxon>Vittaforma</taxon>
    </lineage>
</organism>
<evidence type="ECO:0008006" key="4">
    <source>
        <dbReference type="Google" id="ProtNLM"/>
    </source>
</evidence>
<dbReference type="Proteomes" id="UP000011082">
    <property type="component" value="Unassembled WGS sequence"/>
</dbReference>
<accession>L2GNV9</accession>
<proteinExistence type="predicted"/>
<evidence type="ECO:0000313" key="2">
    <source>
        <dbReference type="EMBL" id="ELA42175.1"/>
    </source>
</evidence>